<comment type="caution">
    <text evidence="2">The sequence shown here is derived from an EMBL/GenBank/DDBJ whole genome shotgun (WGS) entry which is preliminary data.</text>
</comment>
<dbReference type="Pfam" id="PF14219">
    <property type="entry name" value="DUF4328"/>
    <property type="match status" value="1"/>
</dbReference>
<evidence type="ECO:0000313" key="3">
    <source>
        <dbReference type="Proteomes" id="UP001165430"/>
    </source>
</evidence>
<reference evidence="2" key="1">
    <citation type="submission" date="2022-03" db="EMBL/GenBank/DDBJ databases">
        <title>De novo assembled genomes of Belliella spp. (Cyclobacteriaceae) strains.</title>
        <authorList>
            <person name="Szabo A."/>
            <person name="Korponai K."/>
            <person name="Felfoldi T."/>
        </authorList>
    </citation>
    <scope>NUCLEOTIDE SEQUENCE</scope>
    <source>
        <strain evidence="2">DSM 111903</strain>
    </source>
</reference>
<evidence type="ECO:0000259" key="1">
    <source>
        <dbReference type="Pfam" id="PF14219"/>
    </source>
</evidence>
<gene>
    <name evidence="2" type="ORF">MM213_11675</name>
</gene>
<organism evidence="2 3">
    <name type="scientific">Belliella alkalica</name>
    <dbReference type="NCBI Taxonomy" id="1730871"/>
    <lineage>
        <taxon>Bacteria</taxon>
        <taxon>Pseudomonadati</taxon>
        <taxon>Bacteroidota</taxon>
        <taxon>Cytophagia</taxon>
        <taxon>Cytophagales</taxon>
        <taxon>Cyclobacteriaceae</taxon>
        <taxon>Belliella</taxon>
    </lineage>
</organism>
<feature type="domain" description="DUF4328" evidence="1">
    <location>
        <begin position="26"/>
        <end position="89"/>
    </location>
</feature>
<dbReference type="RefSeq" id="WP_241412477.1">
    <property type="nucleotide sequence ID" value="NZ_JAKZGO010000008.1"/>
</dbReference>
<sequence>MFIGFFCSRSIYFNFLKRSFGEEVNLSTSWVASWWTLWFLSGLLGRILMQFLKKENNLENLISATEVDIAINLFGIPLTLVTIHVVKKYIDVERIMYDWIIDETQKPKSPEVE</sequence>
<dbReference type="Proteomes" id="UP001165430">
    <property type="component" value="Unassembled WGS sequence"/>
</dbReference>
<evidence type="ECO:0000313" key="2">
    <source>
        <dbReference type="EMBL" id="MCH7414150.1"/>
    </source>
</evidence>
<dbReference type="InterPro" id="IPR025565">
    <property type="entry name" value="DUF4328"/>
</dbReference>
<protein>
    <submittedName>
        <fullName evidence="2">DUF4328 domain-containing protein</fullName>
    </submittedName>
</protein>
<accession>A0ABS9VDM6</accession>
<dbReference type="EMBL" id="JAKZGO010000008">
    <property type="protein sequence ID" value="MCH7414150.1"/>
    <property type="molecule type" value="Genomic_DNA"/>
</dbReference>
<proteinExistence type="predicted"/>
<keyword evidence="3" id="KW-1185">Reference proteome</keyword>
<name>A0ABS9VDM6_9BACT</name>